<keyword evidence="2" id="KW-1185">Reference proteome</keyword>
<gene>
    <name evidence="1" type="primary">RvY_04988</name>
    <name evidence="1" type="synonym">RvY_04988.2</name>
    <name evidence="1" type="ORF">RvY_04988-2</name>
</gene>
<dbReference type="AlphaFoldDB" id="A0A1D1UTH6"/>
<dbReference type="Proteomes" id="UP000186922">
    <property type="component" value="Unassembled WGS sequence"/>
</dbReference>
<reference evidence="1 2" key="1">
    <citation type="journal article" date="2016" name="Nat. Commun.">
        <title>Extremotolerant tardigrade genome and improved radiotolerance of human cultured cells by tardigrade-unique protein.</title>
        <authorList>
            <person name="Hashimoto T."/>
            <person name="Horikawa D.D."/>
            <person name="Saito Y."/>
            <person name="Kuwahara H."/>
            <person name="Kozuka-Hata H."/>
            <person name="Shin-I T."/>
            <person name="Minakuchi Y."/>
            <person name="Ohishi K."/>
            <person name="Motoyama A."/>
            <person name="Aizu T."/>
            <person name="Enomoto A."/>
            <person name="Kondo K."/>
            <person name="Tanaka S."/>
            <person name="Hara Y."/>
            <person name="Koshikawa S."/>
            <person name="Sagara H."/>
            <person name="Miura T."/>
            <person name="Yokobori S."/>
            <person name="Miyagawa K."/>
            <person name="Suzuki Y."/>
            <person name="Kubo T."/>
            <person name="Oyama M."/>
            <person name="Kohara Y."/>
            <person name="Fujiyama A."/>
            <person name="Arakawa K."/>
            <person name="Katayama T."/>
            <person name="Toyoda A."/>
            <person name="Kunieda T."/>
        </authorList>
    </citation>
    <scope>NUCLEOTIDE SEQUENCE [LARGE SCALE GENOMIC DNA]</scope>
    <source>
        <strain evidence="1 2">YOKOZUNA-1</strain>
    </source>
</reference>
<accession>A0A1D1UTH6</accession>
<name>A0A1D1UTH6_RAMVA</name>
<comment type="caution">
    <text evidence="1">The sequence shown here is derived from an EMBL/GenBank/DDBJ whole genome shotgun (WGS) entry which is preliminary data.</text>
</comment>
<organism evidence="1 2">
    <name type="scientific">Ramazzottius varieornatus</name>
    <name type="common">Water bear</name>
    <name type="synonym">Tardigrade</name>
    <dbReference type="NCBI Taxonomy" id="947166"/>
    <lineage>
        <taxon>Eukaryota</taxon>
        <taxon>Metazoa</taxon>
        <taxon>Ecdysozoa</taxon>
        <taxon>Tardigrada</taxon>
        <taxon>Eutardigrada</taxon>
        <taxon>Parachela</taxon>
        <taxon>Hypsibioidea</taxon>
        <taxon>Ramazzottiidae</taxon>
        <taxon>Ramazzottius</taxon>
    </lineage>
</organism>
<proteinExistence type="predicted"/>
<dbReference type="EMBL" id="BDGG01000002">
    <property type="protein sequence ID" value="GAU92984.1"/>
    <property type="molecule type" value="Genomic_DNA"/>
</dbReference>
<evidence type="ECO:0000313" key="1">
    <source>
        <dbReference type="EMBL" id="GAU92984.1"/>
    </source>
</evidence>
<protein>
    <submittedName>
        <fullName evidence="1">Uncharacterized protein</fullName>
    </submittedName>
</protein>
<sequence>MTLKDPTRNVTQLDDLTAMERMDATTRMKSIIPRKSMKRLSQPFLTNNHSLCIAHYISMSLYIQAHRPKYIVKFNRSRKLNILLRIKAGPFAIDAAMLSNIILPFILQTSRRPLTGLSRNLSLFPSHMHGLLLDLLMLWS</sequence>
<evidence type="ECO:0000313" key="2">
    <source>
        <dbReference type="Proteomes" id="UP000186922"/>
    </source>
</evidence>